<gene>
    <name evidence="1" type="ORF">LIY65_06555</name>
</gene>
<dbReference type="EMBL" id="JAJCGD010000014">
    <property type="protein sequence ID" value="MCB6828354.1"/>
    <property type="molecule type" value="Genomic_DNA"/>
</dbReference>
<comment type="caution">
    <text evidence="1">The sequence shown here is derived from an EMBL/GenBank/DDBJ whole genome shotgun (WGS) entry which is preliminary data.</text>
</comment>
<dbReference type="RefSeq" id="WP_227152926.1">
    <property type="nucleotide sequence ID" value="NZ_JAJCGD010000014.1"/>
</dbReference>
<evidence type="ECO:0000313" key="1">
    <source>
        <dbReference type="EMBL" id="MCB6828354.1"/>
    </source>
</evidence>
<organism evidence="1 2">
    <name type="scientific">Megamonas funiformis</name>
    <dbReference type="NCBI Taxonomy" id="437897"/>
    <lineage>
        <taxon>Bacteria</taxon>
        <taxon>Bacillati</taxon>
        <taxon>Bacillota</taxon>
        <taxon>Negativicutes</taxon>
        <taxon>Selenomonadales</taxon>
        <taxon>Selenomonadaceae</taxon>
        <taxon>Megamonas</taxon>
    </lineage>
</organism>
<dbReference type="AlphaFoldDB" id="A0AAW4U6F9"/>
<name>A0AAW4U6F9_9FIRM</name>
<reference evidence="1" key="1">
    <citation type="submission" date="2021-10" db="EMBL/GenBank/DDBJ databases">
        <title>Collection of gut derived symbiotic bacterial strains cultured from healthy donors.</title>
        <authorList>
            <person name="Lin H."/>
            <person name="Littmann E."/>
            <person name="Claire K."/>
            <person name="Pamer E."/>
        </authorList>
    </citation>
    <scope>NUCLEOTIDE SEQUENCE</scope>
    <source>
        <strain evidence="1">MSK.7.16</strain>
    </source>
</reference>
<accession>A0AAW4U6F9</accession>
<proteinExistence type="predicted"/>
<dbReference type="Proteomes" id="UP001198190">
    <property type="component" value="Unassembled WGS sequence"/>
</dbReference>
<sequence length="62" mass="7236">MLEIIKQRAFEAKCAYKKGLITRAEAKTDIEPYIKLFNNKSIEIAKKYNIKPKKITFAGFIR</sequence>
<protein>
    <submittedName>
        <fullName evidence="1">Uncharacterized protein</fullName>
    </submittedName>
</protein>
<evidence type="ECO:0000313" key="2">
    <source>
        <dbReference type="Proteomes" id="UP001198190"/>
    </source>
</evidence>